<reference evidence="3" key="1">
    <citation type="submission" date="2022-03" db="EMBL/GenBank/DDBJ databases">
        <authorList>
            <person name="Tunstrom K."/>
        </authorList>
    </citation>
    <scope>NUCLEOTIDE SEQUENCE</scope>
</reference>
<feature type="region of interest" description="Disordered" evidence="2">
    <location>
        <begin position="407"/>
        <end position="462"/>
    </location>
</feature>
<feature type="compositionally biased region" description="Low complexity" evidence="2">
    <location>
        <begin position="351"/>
        <end position="361"/>
    </location>
</feature>
<evidence type="ECO:0000313" key="3">
    <source>
        <dbReference type="EMBL" id="CAH2085041.1"/>
    </source>
</evidence>
<name>A0AAU9TH41_EUPED</name>
<dbReference type="EMBL" id="CAKOGL010000003">
    <property type="protein sequence ID" value="CAH2085041.1"/>
    <property type="molecule type" value="Genomic_DNA"/>
</dbReference>
<evidence type="ECO:0000256" key="2">
    <source>
        <dbReference type="SAM" id="MobiDB-lite"/>
    </source>
</evidence>
<feature type="compositionally biased region" description="Basic residues" evidence="2">
    <location>
        <begin position="412"/>
        <end position="423"/>
    </location>
</feature>
<dbReference type="Proteomes" id="UP001153954">
    <property type="component" value="Unassembled WGS sequence"/>
</dbReference>
<keyword evidence="4" id="KW-1185">Reference proteome</keyword>
<keyword evidence="1" id="KW-0175">Coiled coil</keyword>
<gene>
    <name evidence="3" type="ORF">EEDITHA_LOCUS1559</name>
</gene>
<feature type="compositionally biased region" description="Basic residues" evidence="2">
    <location>
        <begin position="336"/>
        <end position="349"/>
    </location>
</feature>
<evidence type="ECO:0000256" key="1">
    <source>
        <dbReference type="SAM" id="Coils"/>
    </source>
</evidence>
<proteinExistence type="predicted"/>
<comment type="caution">
    <text evidence="3">The sequence shown here is derived from an EMBL/GenBank/DDBJ whole genome shotgun (WGS) entry which is preliminary data.</text>
</comment>
<organism evidence="3 4">
    <name type="scientific">Euphydryas editha</name>
    <name type="common">Edith's checkerspot</name>
    <dbReference type="NCBI Taxonomy" id="104508"/>
    <lineage>
        <taxon>Eukaryota</taxon>
        <taxon>Metazoa</taxon>
        <taxon>Ecdysozoa</taxon>
        <taxon>Arthropoda</taxon>
        <taxon>Hexapoda</taxon>
        <taxon>Insecta</taxon>
        <taxon>Pterygota</taxon>
        <taxon>Neoptera</taxon>
        <taxon>Endopterygota</taxon>
        <taxon>Lepidoptera</taxon>
        <taxon>Glossata</taxon>
        <taxon>Ditrysia</taxon>
        <taxon>Papilionoidea</taxon>
        <taxon>Nymphalidae</taxon>
        <taxon>Nymphalinae</taxon>
        <taxon>Euphydryas</taxon>
    </lineage>
</organism>
<sequence>MPPKTNAERQKAYRERLKKDKPSKYEEIRVKHLEKVKENIKKKKEILTEEEKQELRAKWRQANAKRAERKQKAYSTTKQNNTLEVRKNAKNNTTILNERLQKLTEENTQLKRRNKNLRQACNRMKKRVEILKKRLLQQIRPDNDAISIETRQCDDTPLTKSNSFLEETLPNVSMTEKEKVKKKLILLNTITDSLKSEFNKADTKEKKVLKKVATNDIANKYKLKTAISNVFGLKGRIRKTKSINEMKKKYKKDIQDFFEREDKMTKNIPENIIPIKGTMKLHQIVTDGNTTIKYKMLSCFDCQKNICCDCYYTKEHELLSNTLSEPKASYSNKPQALKKQKPAAKRFKRINSSTTTESNYTSKKENVKRQPLEQVTLLSSSRLMSANHVFYDTEVKCLKADETQHGKENFKNKGKGTGKKTAKQQKDTEEDKGETDKPSKEIKSHEEEGSTPDINTKPIILEDLMSEEALTTDEKYIMSDAMSFNEPDFNFDDLDNVDVIIQNNNATKNNTEHENVYNENVPIEGTHKVKGKTCGLTILSDEILENIHTKKKVVYKGFKPLSLNNYVHAPKRCDPKIKKRIVKPNVFRKEFNYYKDKEEIYKALMDNDSN</sequence>
<feature type="coiled-coil region" evidence="1">
    <location>
        <begin position="86"/>
        <end position="134"/>
    </location>
</feature>
<feature type="region of interest" description="Disordered" evidence="2">
    <location>
        <begin position="326"/>
        <end position="369"/>
    </location>
</feature>
<feature type="region of interest" description="Disordered" evidence="2">
    <location>
        <begin position="1"/>
        <end position="24"/>
    </location>
</feature>
<evidence type="ECO:0000313" key="4">
    <source>
        <dbReference type="Proteomes" id="UP001153954"/>
    </source>
</evidence>
<feature type="compositionally biased region" description="Basic and acidic residues" evidence="2">
    <location>
        <begin position="424"/>
        <end position="448"/>
    </location>
</feature>
<accession>A0AAU9TH41</accession>
<feature type="coiled-coil region" evidence="1">
    <location>
        <begin position="30"/>
        <end position="57"/>
    </location>
</feature>
<dbReference type="AlphaFoldDB" id="A0AAU9TH41"/>
<protein>
    <submittedName>
        <fullName evidence="3">Uncharacterized protein</fullName>
    </submittedName>
</protein>